<gene>
    <name evidence="4" type="ORF">CL6EHI_027580</name>
</gene>
<dbReference type="PANTHER" id="PTHR23316">
    <property type="entry name" value="IMPORTIN ALPHA"/>
    <property type="match status" value="1"/>
</dbReference>
<dbReference type="VEuPathDB" id="AmoebaDB:EHI_027580"/>
<comment type="similarity">
    <text evidence="1">Belongs to the importin alpha family.</text>
</comment>
<evidence type="ECO:0000256" key="2">
    <source>
        <dbReference type="ARBA" id="ARBA00022448"/>
    </source>
</evidence>
<dbReference type="SUPFAM" id="SSF48371">
    <property type="entry name" value="ARM repeat"/>
    <property type="match status" value="1"/>
</dbReference>
<protein>
    <submittedName>
        <fullName evidence="4">Importin alpha putative</fullName>
    </submittedName>
</protein>
<dbReference type="Proteomes" id="UP000078387">
    <property type="component" value="Unassembled WGS sequence"/>
</dbReference>
<dbReference type="GO" id="GO:0015031">
    <property type="term" value="P:protein transport"/>
    <property type="evidence" value="ECO:0007669"/>
    <property type="project" value="UniProtKB-KW"/>
</dbReference>
<organism evidence="4 5">
    <name type="scientific">Entamoeba histolytica</name>
    <dbReference type="NCBI Taxonomy" id="5759"/>
    <lineage>
        <taxon>Eukaryota</taxon>
        <taxon>Amoebozoa</taxon>
        <taxon>Evosea</taxon>
        <taxon>Archamoebae</taxon>
        <taxon>Mastigamoebida</taxon>
        <taxon>Entamoebidae</taxon>
        <taxon>Entamoeba</taxon>
    </lineage>
</organism>
<evidence type="ECO:0000256" key="1">
    <source>
        <dbReference type="ARBA" id="ARBA00010394"/>
    </source>
</evidence>
<dbReference type="Gene3D" id="1.25.10.10">
    <property type="entry name" value="Leucine-rich Repeat Variant"/>
    <property type="match status" value="2"/>
</dbReference>
<dbReference type="InterPro" id="IPR000225">
    <property type="entry name" value="Armadillo"/>
</dbReference>
<evidence type="ECO:0000313" key="5">
    <source>
        <dbReference type="Proteomes" id="UP000078387"/>
    </source>
</evidence>
<accession>A0A5K1U9Z1</accession>
<dbReference type="VEuPathDB" id="AmoebaDB:EHI5A_015290"/>
<keyword evidence="3" id="KW-0653">Protein transport</keyword>
<dbReference type="VEuPathDB" id="AmoebaDB:EHI8A_006790"/>
<dbReference type="SMART" id="SM00185">
    <property type="entry name" value="ARM"/>
    <property type="match status" value="4"/>
</dbReference>
<dbReference type="EMBL" id="BDEQ01000001">
    <property type="protein sequence ID" value="GAT95212.1"/>
    <property type="molecule type" value="Genomic_DNA"/>
</dbReference>
<proteinExistence type="inferred from homology"/>
<sequence>MFRKNEQNINDACTLRSQRLNGLREKKRDEMLKKKRILDDNNSLLQVIGLNDNDIDVAMTLLQQNNQSSTISTLHMLHKICNALGKRSEAAESHYYDLLINNGVMRKMIELLKTNIPINSKKDILFVVINCSSCERHHVNALLFNGIIEATLPLLNQPELQLDIIWTYCNISSETVDTRNIIFENSGKLILSMVPTVSDPEILSKIAWLFSNFCRFKPSIPEQQLEPFINYLFNISNQDNPDLVLQAMTGFVSLCENNDNCYRYATNLIPVVIRYSRSINDNICLAAISCIGSIASISDVLIQSLIENDVLSIIANVLDQRDNEIIRSALWALSNLVFCATINVANMVCSNGLLRSVIFEGATTVSTPLKIECGWVLINALEKVDSMGLTYISQTEGIYNFISQLLVIELTNREQFVENLLIGIRRLLVLGEEMINDEGQNEIAVSFEEVDAVNLINNLSFDEFSLSQSIQKIASDIIHQFYDGYFDEEDF</sequence>
<name>A0A5K1U9Z1_ENTHI</name>
<evidence type="ECO:0000313" key="4">
    <source>
        <dbReference type="EMBL" id="GAT95212.1"/>
    </source>
</evidence>
<dbReference type="OMA" id="VKECCWL"/>
<evidence type="ECO:0000256" key="3">
    <source>
        <dbReference type="ARBA" id="ARBA00022927"/>
    </source>
</evidence>
<keyword evidence="2" id="KW-0813">Transport</keyword>
<dbReference type="AlphaFoldDB" id="A0A5K1U9Z1"/>
<comment type="caution">
    <text evidence="4">The sequence shown here is derived from an EMBL/GenBank/DDBJ whole genome shotgun (WGS) entry which is preliminary data.</text>
</comment>
<dbReference type="InterPro" id="IPR016024">
    <property type="entry name" value="ARM-type_fold"/>
</dbReference>
<dbReference type="InterPro" id="IPR011989">
    <property type="entry name" value="ARM-like"/>
</dbReference>
<dbReference type="FunFam" id="1.25.10.10:FF:001024">
    <property type="entry name" value="Importin subunit alpha-3, putative"/>
    <property type="match status" value="1"/>
</dbReference>
<dbReference type="VEuPathDB" id="AmoebaDB:KM1_017730"/>
<reference evidence="4 5" key="1">
    <citation type="submission" date="2016-05" db="EMBL/GenBank/DDBJ databases">
        <title>First whole genome sequencing of Entamoeba histolytica HM1:IMSS-clone-6.</title>
        <authorList>
            <person name="Mukherjee Avik.K."/>
            <person name="Izumyama S."/>
            <person name="Nakada-Tsukui K."/>
            <person name="Nozaki T."/>
        </authorList>
    </citation>
    <scope>NUCLEOTIDE SEQUENCE [LARGE SCALE GENOMIC DNA]</scope>
    <source>
        <strain evidence="4 5">HM1:IMSS clone 6</strain>
    </source>
</reference>
<dbReference type="VEuPathDB" id="AmoebaDB:EHI7A_006100"/>